<protein>
    <recommendedName>
        <fullName evidence="7">RxLR effector protein</fullName>
    </recommendedName>
</protein>
<keyword evidence="2" id="KW-0732">Signal</keyword>
<accession>A0A3M6VNJ7</accession>
<name>A0A3M6VNJ7_9STRA</name>
<gene>
    <name evidence="4" type="ORF">DD237_007401</name>
    <name evidence="3" type="ORF">DD238_007567</name>
</gene>
<dbReference type="Proteomes" id="UP000286097">
    <property type="component" value="Unassembled WGS sequence"/>
</dbReference>
<organism evidence="3 5">
    <name type="scientific">Peronospora effusa</name>
    <dbReference type="NCBI Taxonomy" id="542832"/>
    <lineage>
        <taxon>Eukaryota</taxon>
        <taxon>Sar</taxon>
        <taxon>Stramenopiles</taxon>
        <taxon>Oomycota</taxon>
        <taxon>Peronosporomycetes</taxon>
        <taxon>Peronosporales</taxon>
        <taxon>Peronosporaceae</taxon>
        <taxon>Peronospora</taxon>
    </lineage>
</organism>
<feature type="chain" id="PRO_5036085797" description="RxLR effector protein" evidence="2">
    <location>
        <begin position="20"/>
        <end position="149"/>
    </location>
</feature>
<dbReference type="Proteomes" id="UP000282087">
    <property type="component" value="Unassembled WGS sequence"/>
</dbReference>
<evidence type="ECO:0008006" key="7">
    <source>
        <dbReference type="Google" id="ProtNLM"/>
    </source>
</evidence>
<evidence type="ECO:0000313" key="6">
    <source>
        <dbReference type="Proteomes" id="UP000286097"/>
    </source>
</evidence>
<evidence type="ECO:0000313" key="5">
    <source>
        <dbReference type="Proteomes" id="UP000282087"/>
    </source>
</evidence>
<evidence type="ECO:0000256" key="1">
    <source>
        <dbReference type="SAM" id="Phobius"/>
    </source>
</evidence>
<feature type="transmembrane region" description="Helical" evidence="1">
    <location>
        <begin position="119"/>
        <end position="139"/>
    </location>
</feature>
<dbReference type="EMBL" id="QKXF01000149">
    <property type="protein sequence ID" value="RQM15621.1"/>
    <property type="molecule type" value="Genomic_DNA"/>
</dbReference>
<dbReference type="EMBL" id="QLLG01000081">
    <property type="protein sequence ID" value="RMX68299.1"/>
    <property type="molecule type" value="Genomic_DNA"/>
</dbReference>
<proteinExistence type="predicted"/>
<reference evidence="5 6" key="1">
    <citation type="submission" date="2018-06" db="EMBL/GenBank/DDBJ databases">
        <title>Comparative genomics of downy mildews reveals potential adaptations to biotrophy.</title>
        <authorList>
            <person name="Fletcher K."/>
            <person name="Klosterman S.J."/>
            <person name="Derevnina L."/>
            <person name="Martin F."/>
            <person name="Koike S."/>
            <person name="Reyes Chin-Wo S."/>
            <person name="Mou B."/>
            <person name="Michelmore R."/>
        </authorList>
    </citation>
    <scope>NUCLEOTIDE SEQUENCE [LARGE SCALE GENOMIC DNA]</scope>
    <source>
        <strain evidence="4 6">R13</strain>
        <strain evidence="3 5">R14</strain>
    </source>
</reference>
<evidence type="ECO:0000256" key="2">
    <source>
        <dbReference type="SAM" id="SignalP"/>
    </source>
</evidence>
<feature type="signal peptide" evidence="2">
    <location>
        <begin position="1"/>
        <end position="19"/>
    </location>
</feature>
<evidence type="ECO:0000313" key="3">
    <source>
        <dbReference type="EMBL" id="RMX68299.1"/>
    </source>
</evidence>
<comment type="caution">
    <text evidence="3">The sequence shown here is derived from an EMBL/GenBank/DDBJ whole genome shotgun (WGS) entry which is preliminary data.</text>
</comment>
<keyword evidence="5" id="KW-1185">Reference proteome</keyword>
<keyword evidence="1" id="KW-0472">Membrane</keyword>
<sequence length="149" mass="16712">MRQYYFLLLLLAILRCTEGEIINKPIFIHAIDKGGTISRHLKGGETVTHVTTDTKEEEERMPSLTGIAKETGAAKFMETNSVKFAETSKKIDLKEPGALRKFLGRFRAIDITGDKKGMLVAYSILIIALVAILMLGYSIQKHNQETYVH</sequence>
<dbReference type="AlphaFoldDB" id="A0A3M6VNJ7"/>
<evidence type="ECO:0000313" key="4">
    <source>
        <dbReference type="EMBL" id="RQM15621.1"/>
    </source>
</evidence>
<keyword evidence="1" id="KW-0812">Transmembrane</keyword>
<dbReference type="VEuPathDB" id="FungiDB:DD237_007401"/>
<keyword evidence="1" id="KW-1133">Transmembrane helix</keyword>